<dbReference type="AlphaFoldDB" id="Q9RZK8"/>
<keyword evidence="2" id="KW-1185">Reference proteome</keyword>
<dbReference type="PROSITE" id="PS51318">
    <property type="entry name" value="TAT"/>
    <property type="match status" value="1"/>
</dbReference>
<dbReference type="Proteomes" id="UP000002524">
    <property type="component" value="Plasmid MP1"/>
</dbReference>
<reference evidence="1 2" key="1">
    <citation type="journal article" date="1999" name="Science">
        <title>Genome sequence of the radioresistant bacterium Deinococcus radiodurans R1.</title>
        <authorList>
            <person name="White O."/>
            <person name="Eisen J.A."/>
            <person name="Heidelberg J.F."/>
            <person name="Hickey E.K."/>
            <person name="Peterson J.D."/>
            <person name="Dodson R.J."/>
            <person name="Haft D.H."/>
            <person name="Gwinn M.L."/>
            <person name="Nelson W.C."/>
            <person name="Richardson D.L."/>
            <person name="Moffat K.S."/>
            <person name="Qin H."/>
            <person name="Jiang L."/>
            <person name="Pamphile W."/>
            <person name="Crosby M."/>
            <person name="Shen M."/>
            <person name="Vamathevan J.J."/>
            <person name="Lam P."/>
            <person name="McDonald L."/>
            <person name="Utterback T."/>
            <person name="Zalewski C."/>
            <person name="Makarova K.S."/>
            <person name="Aravind L."/>
            <person name="Daly M.J."/>
            <person name="Minton K.W."/>
            <person name="Fleischmann R.D."/>
            <person name="Ketchum K.A."/>
            <person name="Nelson K.E."/>
            <person name="Salzberg S."/>
            <person name="Smith H.O."/>
            <person name="Venter J.C."/>
            <person name="Fraser C.M."/>
        </authorList>
    </citation>
    <scope>NUCLEOTIDE SEQUENCE [LARGE SCALE GENOMIC DNA]</scope>
    <source>
        <strain evidence="2">ATCC 13939 / DSM 20539 / JCM 16871 / LMG 4051 / NBRC 15346 / NCIMB 9279 / R1 / VKM B-1422</strain>
    </source>
</reference>
<dbReference type="EMBL" id="AE001826">
    <property type="protein sequence ID" value="AAF12551.1"/>
    <property type="molecule type" value="Genomic_DNA"/>
</dbReference>
<dbReference type="KEGG" id="dra:DR_B0118"/>
<dbReference type="NCBIfam" id="TIGR01409">
    <property type="entry name" value="TAT_signal_seq"/>
    <property type="match status" value="1"/>
</dbReference>
<accession>Q9RZK8</accession>
<dbReference type="InParanoid" id="Q9RZK8"/>
<sequence>MSTPVEPLLCLSSVCDTRKAMKEEMQSTRRRFLGMAGAMGAGAVLAGCANVGASEPTKTNLDATIFNFALNLEYLEAAFYLAAVGRLNELTAAGGDASKVTLPSGVTGMGGTAVPGLTGDLRAMMEEIADDELAHVKVIRSVLGSAAVAQPRLDLSASFLAAGSLASNGAITNFNPYANPLFFLHGAFVFEDVGVTAYKGAARLLVGDKPGGNLENAAGILAVEAYHAGSIRTQLFMRRTEQAAAGLTVEQVVQAISNLRDSVDGADDRDQGITANGNAGVLARDANIIPTDSNGIAFSRTPRQVANIVFLDTTGKAARGGFFPDGLTGDYSSILSL</sequence>
<name>Q9RZK8_DEIRA</name>
<geneLocation type="plasmid" evidence="2">
    <name>megaplasmid MP1</name>
</geneLocation>
<evidence type="ECO:0000313" key="1">
    <source>
        <dbReference type="EMBL" id="AAF12551.1"/>
    </source>
</evidence>
<evidence type="ECO:0000313" key="2">
    <source>
        <dbReference type="Proteomes" id="UP000002524"/>
    </source>
</evidence>
<protein>
    <submittedName>
        <fullName evidence="1">Dessication-associated protein</fullName>
    </submittedName>
</protein>
<keyword evidence="1" id="KW-0614">Plasmid</keyword>
<dbReference type="PATRIC" id="fig|243230.17.peg.115"/>
<dbReference type="InterPro" id="IPR006311">
    <property type="entry name" value="TAT_signal"/>
</dbReference>
<dbReference type="OrthoDB" id="954262at2"/>
<gene>
    <name evidence="1" type="ordered locus">DR_B0118</name>
</gene>
<dbReference type="InterPro" id="IPR019546">
    <property type="entry name" value="TAT_signal_bac_arc"/>
</dbReference>
<dbReference type="Pfam" id="PF13668">
    <property type="entry name" value="Ferritin_2"/>
    <property type="match status" value="1"/>
</dbReference>
<dbReference type="PANTHER" id="PTHR31694">
    <property type="entry name" value="DESICCATION-LIKE PROTEIN"/>
    <property type="match status" value="1"/>
</dbReference>
<dbReference type="EnsemblBacteria" id="AAF12551">
    <property type="protein sequence ID" value="AAF12551"/>
    <property type="gene ID" value="DR_B0118"/>
</dbReference>
<dbReference type="PANTHER" id="PTHR31694:SF26">
    <property type="entry name" value="OS05G0151100 PROTEIN"/>
    <property type="match status" value="1"/>
</dbReference>
<dbReference type="SMR" id="Q9RZK8"/>
<dbReference type="HOGENOM" id="CLU_056689_1_0_0"/>
<dbReference type="InterPro" id="IPR052965">
    <property type="entry name" value="Pigment-catalase-like"/>
</dbReference>
<organism evidence="1 2">
    <name type="scientific">Deinococcus radiodurans (strain ATCC 13939 / DSM 20539 / JCM 16871 / CCUG 27074 / LMG 4051 / NBRC 15346 / NCIMB 9279 / VKM B-1422 / R1)</name>
    <dbReference type="NCBI Taxonomy" id="243230"/>
    <lineage>
        <taxon>Bacteria</taxon>
        <taxon>Thermotogati</taxon>
        <taxon>Deinococcota</taxon>
        <taxon>Deinococci</taxon>
        <taxon>Deinococcales</taxon>
        <taxon>Deinococcaceae</taxon>
        <taxon>Deinococcus</taxon>
    </lineage>
</organism>
<proteinExistence type="predicted"/>
<dbReference type="PIR" id="B75631">
    <property type="entry name" value="B75631"/>
</dbReference>